<dbReference type="NCBIfam" id="TIGR00728">
    <property type="entry name" value="OPT_sfam"/>
    <property type="match status" value="1"/>
</dbReference>
<feature type="compositionally biased region" description="Basic residues" evidence="11">
    <location>
        <begin position="185"/>
        <end position="196"/>
    </location>
</feature>
<dbReference type="FunFam" id="1.10.3710.10:FF:000004">
    <property type="entry name" value="Putative ATPase, AAA family"/>
    <property type="match status" value="1"/>
</dbReference>
<feature type="compositionally biased region" description="Acidic residues" evidence="11">
    <location>
        <begin position="398"/>
        <end position="412"/>
    </location>
</feature>
<sequence length="1712" mass="186104">MARTTGSRSSLDRLLESRPREQVRKQVGDGEEEEELTLRAVVVGLIIGVLLACTNSYFGLQTGWISMMSLQASLLGFAVFKIVLQTTAVATGTLPLAAGFVGVIPALGMLTPELDGGAEPLILSFRALLAWSFGVAFFGVFLAVPLRKQVVVREKLVFPSGTATAQVLGVLHGKPLVHSPEGPKKSKHGLRNRGAARRTAAVPEPPRSGETAFMLHREESMGQEEMGDLILPDEEISAEEIVGHKAWRSLLLSFAASASYTLLSLAMPVIYAVPVFDIFFRRAAHDWLWWFTPSFSYVGQGIIMGPETVLSMNAGMLCGWAFLSPLSKQLGWAPGPVSSSSDGARGWILWPALAIMTAESILSVSFVAAQALRPFLARTAERAKSGHLFVRAERDALDSDDDEDDEDDDDEDARSMEGLRVGGGAAGSVRKVAREDEEPSTPVVVIGAVLSCISCVLFVSAVFGEDGIKWWATVIALILASIFAILGVRALGTTDLNPVSAIGKISQLVFAVVQPGNVVANLVAGGIAEAGAQQAGDLMQDMKTGYLWGSSPKAQFHGQLIGSLASVFVSTGVYCLYRRVYEFPSTAFPVPTAAIWLNLARLVNTGKLPPHTEGAMLIFGTAFVALATLKAVGKAKIAAAAADGAGMISDGDRARAWRWTRWIPSGIAFAVGFINTPSFSLARLVGGLVSLHYTRKRARTYPPSLNSRNSGAAHLEHFGLVLVASGFVLGEGLASVVGLGLKSADVGGPATCWGCGIGGGGYCAGFECPICGRFVTQQVVNMHLDFGCRSSGVASTSSGSSTTALSKRGRSDPEPPSSSFDKPRTTPSKPANGKAVEDPSPAKKPRSSSKSFLEAAKPLPEMVRPSSLDDFVGQEHLLGKGALLRGLIDADRIGSCIFWGPPGTGKTTIARVIAKTTSSIFKELSATNATAAQLREVFTEAENVLKITGRKTLLFIDEIQRFNKSQQDAFLPVVEAGTLSLIASTTENPSFRLNNALLSRCRVFVLNKLTPDDIFRILVRALRIQHEQQTGETLPLPSRPPPPVATPVKAEAGNSASETPAEQGSTDPTAVSVPDVADPVFTHMGPIDPDLVRFLAAAADGDARVALSALDLAVSAMRDSKGEISRDELKRSLRKAHLQYDRTGDHHYDTISALHKAVRGSDANAALYWLARMLEGGDDPLFVARRLVRMASEDVGLANPQALPQALSAYQATQLIGMPECDCILAQVVVMLAESPKSVRVYKAYNAAKALVRDSEAYPVPLHIRNAPTGLMKQLGYGRDYRYEPGYAHPVHQTFLPPELAGTTFLQDEDSVVGKTYDEAALQEWEWRNLGGKKWPGREEMLQRLEAAKGQERDPDKNRQHAMEQRTLSPASPTPGQFRSRRPHARRENPTETTSSTLHALLCLLSKFLGGVYGPNGHLAMLGEALVEVWAEPFFDYTHKYRNWSAYRDTRDAFGQDLRQLCEAITRVLEGQQDPSDKLRAVAENLIWPHFENVKEAAQNFTQYAQDIIDTSNLDTVAEPYTVLQKKLAHIDYVTWRKKLTEWTFLSLLGYKCRTRGRQKPPTAKEAKQKLEAIEPGQNLVQKLQAWTTACRMELPPKKYNNLEEAEAIAWNWWLDKIMDHTRTVSRNDGIAAAANGLCEWKPERIEHEVEEQAMSSEGDEGKLPNETGDLLDEWEELNRPQHALGHWPAIGRRIALTVWHGRSLVSVIDLH</sequence>
<protein>
    <recommendedName>
        <fullName evidence="13">AAA+ ATPase domain-containing protein</fullName>
    </recommendedName>
</protein>
<keyword evidence="6" id="KW-0235">DNA replication</keyword>
<dbReference type="GO" id="GO:0006271">
    <property type="term" value="P:DNA strand elongation involved in DNA replication"/>
    <property type="evidence" value="ECO:0007669"/>
    <property type="project" value="UniProtKB-ARBA"/>
</dbReference>
<dbReference type="EMBL" id="PUHQ01000024">
    <property type="protein sequence ID" value="KAG0662804.1"/>
    <property type="molecule type" value="Genomic_DNA"/>
</dbReference>
<evidence type="ECO:0000256" key="9">
    <source>
        <dbReference type="ARBA" id="ARBA00022989"/>
    </source>
</evidence>
<evidence type="ECO:0000256" key="10">
    <source>
        <dbReference type="ARBA" id="ARBA00023136"/>
    </source>
</evidence>
<organism evidence="14 15">
    <name type="scientific">Rhodotorula mucilaginosa</name>
    <name type="common">Yeast</name>
    <name type="synonym">Rhodotorula rubra</name>
    <dbReference type="NCBI Taxonomy" id="5537"/>
    <lineage>
        <taxon>Eukaryota</taxon>
        <taxon>Fungi</taxon>
        <taxon>Dikarya</taxon>
        <taxon>Basidiomycota</taxon>
        <taxon>Pucciniomycotina</taxon>
        <taxon>Microbotryomycetes</taxon>
        <taxon>Sporidiobolales</taxon>
        <taxon>Sporidiobolaceae</taxon>
        <taxon>Rhodotorula</taxon>
    </lineage>
</organism>
<feature type="transmembrane region" description="Helical" evidence="12">
    <location>
        <begin position="347"/>
        <end position="369"/>
    </location>
</feature>
<dbReference type="FunFam" id="1.20.272.10:FF:000001">
    <property type="entry name" value="Putative AAA family ATPase"/>
    <property type="match status" value="1"/>
</dbReference>
<dbReference type="InterPro" id="IPR003959">
    <property type="entry name" value="ATPase_AAA_core"/>
</dbReference>
<dbReference type="PANTHER" id="PTHR13779:SF7">
    <property type="entry name" value="ATPASE WRNIP1"/>
    <property type="match status" value="1"/>
</dbReference>
<comment type="similarity">
    <text evidence="3">Belongs to the AAA ATPase family. RarA/MGS1/WRNIP1 subfamily.</text>
</comment>
<dbReference type="GO" id="GO:0008047">
    <property type="term" value="F:enzyme activator activity"/>
    <property type="evidence" value="ECO:0007669"/>
    <property type="project" value="TreeGrafter"/>
</dbReference>
<evidence type="ECO:0000256" key="1">
    <source>
        <dbReference type="ARBA" id="ARBA00004141"/>
    </source>
</evidence>
<evidence type="ECO:0000313" key="15">
    <source>
        <dbReference type="Proteomes" id="UP000777482"/>
    </source>
</evidence>
<evidence type="ECO:0000256" key="12">
    <source>
        <dbReference type="SAM" id="Phobius"/>
    </source>
</evidence>
<reference evidence="14 15" key="1">
    <citation type="submission" date="2020-11" db="EMBL/GenBank/DDBJ databases">
        <title>Kefir isolates.</title>
        <authorList>
            <person name="Marcisauskas S."/>
            <person name="Kim Y."/>
            <person name="Blasche S."/>
        </authorList>
    </citation>
    <scope>NUCLEOTIDE SEQUENCE [LARGE SCALE GENOMIC DNA]</scope>
    <source>
        <strain evidence="14 15">KR</strain>
    </source>
</reference>
<feature type="transmembrane region" description="Helical" evidence="12">
    <location>
        <begin position="443"/>
        <end position="464"/>
    </location>
</feature>
<feature type="compositionally biased region" description="Basic and acidic residues" evidence="11">
    <location>
        <begin position="10"/>
        <end position="28"/>
    </location>
</feature>
<feature type="transmembrane region" description="Helical" evidence="12">
    <location>
        <begin position="250"/>
        <end position="275"/>
    </location>
</feature>
<feature type="region of interest" description="Disordered" evidence="11">
    <location>
        <begin position="397"/>
        <end position="433"/>
    </location>
</feature>
<dbReference type="Proteomes" id="UP000777482">
    <property type="component" value="Unassembled WGS sequence"/>
</dbReference>
<evidence type="ECO:0000256" key="3">
    <source>
        <dbReference type="ARBA" id="ARBA00008959"/>
    </source>
</evidence>
<keyword evidence="10 12" id="KW-0472">Membrane</keyword>
<dbReference type="Pfam" id="PF16193">
    <property type="entry name" value="AAA_assoc_2"/>
    <property type="match status" value="1"/>
</dbReference>
<dbReference type="CDD" id="cd00009">
    <property type="entry name" value="AAA"/>
    <property type="match status" value="1"/>
</dbReference>
<feature type="transmembrane region" description="Helical" evidence="12">
    <location>
        <begin position="64"/>
        <end position="84"/>
    </location>
</feature>
<dbReference type="GO" id="GO:0016887">
    <property type="term" value="F:ATP hydrolysis activity"/>
    <property type="evidence" value="ECO:0007669"/>
    <property type="project" value="InterPro"/>
</dbReference>
<dbReference type="Pfam" id="PF03169">
    <property type="entry name" value="OPT"/>
    <property type="match status" value="1"/>
</dbReference>
<evidence type="ECO:0000256" key="8">
    <source>
        <dbReference type="ARBA" id="ARBA00022840"/>
    </source>
</evidence>
<dbReference type="Pfam" id="PF12002">
    <property type="entry name" value="MgsA_C"/>
    <property type="match status" value="1"/>
</dbReference>
<feature type="transmembrane region" description="Helical" evidence="12">
    <location>
        <begin position="91"/>
        <end position="111"/>
    </location>
</feature>
<keyword evidence="15" id="KW-1185">Reference proteome</keyword>
<feature type="compositionally biased region" description="Polar residues" evidence="11">
    <location>
        <begin position="1366"/>
        <end position="1377"/>
    </location>
</feature>
<dbReference type="Gene3D" id="1.10.8.60">
    <property type="match status" value="1"/>
</dbReference>
<dbReference type="Gene3D" id="1.10.3710.10">
    <property type="entry name" value="DNA polymerase III clamp loader subunits, C-terminal domain"/>
    <property type="match status" value="1"/>
</dbReference>
<feature type="transmembrane region" description="Helical" evidence="12">
    <location>
        <begin position="470"/>
        <end position="491"/>
    </location>
</feature>
<dbReference type="InterPro" id="IPR008921">
    <property type="entry name" value="DNA_pol3_clamp-load_cplx_C"/>
</dbReference>
<feature type="region of interest" description="Disordered" evidence="11">
    <location>
        <begin position="1029"/>
        <end position="1071"/>
    </location>
</feature>
<dbReference type="SUPFAM" id="SSF52540">
    <property type="entry name" value="P-loop containing nucleoside triphosphate hydrolases"/>
    <property type="match status" value="1"/>
</dbReference>
<comment type="similarity">
    <text evidence="2">Belongs to the oligopeptide OPT transporter family.</text>
</comment>
<evidence type="ECO:0000256" key="7">
    <source>
        <dbReference type="ARBA" id="ARBA00022741"/>
    </source>
</evidence>
<dbReference type="OrthoDB" id="10265467at2759"/>
<evidence type="ECO:0000259" key="13">
    <source>
        <dbReference type="SMART" id="SM00382"/>
    </source>
</evidence>
<dbReference type="Gene3D" id="1.20.272.10">
    <property type="match status" value="1"/>
</dbReference>
<feature type="transmembrane region" description="Helical" evidence="12">
    <location>
        <begin position="667"/>
        <end position="691"/>
    </location>
</feature>
<dbReference type="PANTHER" id="PTHR13779">
    <property type="entry name" value="WERNER HELICASE-INTERACTING PROTEIN 1 FAMILY MEMBER"/>
    <property type="match status" value="1"/>
</dbReference>
<evidence type="ECO:0000256" key="2">
    <source>
        <dbReference type="ARBA" id="ARBA00008807"/>
    </source>
</evidence>
<name>A0A9P6W581_RHOMI</name>
<keyword evidence="5 12" id="KW-0812">Transmembrane</keyword>
<evidence type="ECO:0000256" key="5">
    <source>
        <dbReference type="ARBA" id="ARBA00022692"/>
    </source>
</evidence>
<dbReference type="CDD" id="cd18139">
    <property type="entry name" value="HLD_clamp_RarA"/>
    <property type="match status" value="1"/>
</dbReference>
<feature type="compositionally biased region" description="Basic and acidic residues" evidence="11">
    <location>
        <begin position="1348"/>
        <end position="1364"/>
    </location>
</feature>
<dbReference type="GO" id="GO:0016020">
    <property type="term" value="C:membrane"/>
    <property type="evidence" value="ECO:0007669"/>
    <property type="project" value="UniProtKB-SubCell"/>
</dbReference>
<proteinExistence type="inferred from homology"/>
<feature type="region of interest" description="Disordered" evidence="11">
    <location>
        <begin position="1348"/>
        <end position="1393"/>
    </location>
</feature>
<feature type="transmembrane region" description="Helical" evidence="12">
    <location>
        <begin position="560"/>
        <end position="580"/>
    </location>
</feature>
<feature type="domain" description="AAA+ ATPase" evidence="13">
    <location>
        <begin position="892"/>
        <end position="1009"/>
    </location>
</feature>
<dbReference type="Gene3D" id="3.40.50.300">
    <property type="entry name" value="P-loop containing nucleotide triphosphate hydrolases"/>
    <property type="match status" value="1"/>
</dbReference>
<dbReference type="GO" id="GO:0017116">
    <property type="term" value="F:single-stranded DNA helicase activity"/>
    <property type="evidence" value="ECO:0007669"/>
    <property type="project" value="TreeGrafter"/>
</dbReference>
<feature type="transmembrane region" description="Helical" evidence="12">
    <location>
        <begin position="123"/>
        <end position="146"/>
    </location>
</feature>
<dbReference type="GO" id="GO:0005524">
    <property type="term" value="F:ATP binding"/>
    <property type="evidence" value="ECO:0007669"/>
    <property type="project" value="UniProtKB-KW"/>
</dbReference>
<evidence type="ECO:0000256" key="6">
    <source>
        <dbReference type="ARBA" id="ARBA00022705"/>
    </source>
</evidence>
<dbReference type="InterPro" id="IPR051314">
    <property type="entry name" value="AAA_ATPase_RarA/MGS1/WRNIP1"/>
</dbReference>
<evidence type="ECO:0000256" key="11">
    <source>
        <dbReference type="SAM" id="MobiDB-lite"/>
    </source>
</evidence>
<dbReference type="InterPro" id="IPR003593">
    <property type="entry name" value="AAA+_ATPase"/>
</dbReference>
<keyword evidence="9 12" id="KW-1133">Transmembrane helix</keyword>
<accession>A0A9P6W581</accession>
<dbReference type="GO" id="GO:0000731">
    <property type="term" value="P:DNA synthesis involved in DNA repair"/>
    <property type="evidence" value="ECO:0007669"/>
    <property type="project" value="TreeGrafter"/>
</dbReference>
<dbReference type="GO" id="GO:0003677">
    <property type="term" value="F:DNA binding"/>
    <property type="evidence" value="ECO:0007669"/>
    <property type="project" value="InterPro"/>
</dbReference>
<feature type="region of interest" description="Disordered" evidence="11">
    <location>
        <begin position="179"/>
        <end position="208"/>
    </location>
</feature>
<evidence type="ECO:0000256" key="4">
    <source>
        <dbReference type="ARBA" id="ARBA00022448"/>
    </source>
</evidence>
<dbReference type="GO" id="GO:0035673">
    <property type="term" value="F:oligopeptide transmembrane transporter activity"/>
    <property type="evidence" value="ECO:0007669"/>
    <property type="project" value="InterPro"/>
</dbReference>
<comment type="subcellular location">
    <subcellularLocation>
        <location evidence="1">Membrane</location>
        <topology evidence="1">Multi-pass membrane protein</topology>
    </subcellularLocation>
</comment>
<feature type="compositionally biased region" description="Polar residues" evidence="11">
    <location>
        <begin position="817"/>
        <end position="829"/>
    </location>
</feature>
<gene>
    <name evidence="14" type="ORF">C6P46_003117</name>
</gene>
<dbReference type="InterPro" id="IPR027417">
    <property type="entry name" value="P-loop_NTPase"/>
</dbReference>
<dbReference type="InterPro" id="IPR004813">
    <property type="entry name" value="OPT"/>
</dbReference>
<dbReference type="Pfam" id="PF00004">
    <property type="entry name" value="AAA"/>
    <property type="match status" value="1"/>
</dbReference>
<feature type="compositionally biased region" description="Low complexity" evidence="11">
    <location>
        <begin position="791"/>
        <end position="806"/>
    </location>
</feature>
<feature type="region of interest" description="Disordered" evidence="11">
    <location>
        <begin position="1"/>
        <end position="29"/>
    </location>
</feature>
<feature type="compositionally biased region" description="Polar residues" evidence="11">
    <location>
        <begin position="1054"/>
        <end position="1069"/>
    </location>
</feature>
<feature type="transmembrane region" description="Helical" evidence="12">
    <location>
        <begin position="36"/>
        <end position="58"/>
    </location>
</feature>
<dbReference type="InterPro" id="IPR032423">
    <property type="entry name" value="AAA_assoc_2"/>
</dbReference>
<comment type="caution">
    <text evidence="14">The sequence shown here is derived from an EMBL/GenBank/DDBJ whole genome shotgun (WGS) entry which is preliminary data.</text>
</comment>
<keyword evidence="8" id="KW-0067">ATP-binding</keyword>
<keyword evidence="4" id="KW-0813">Transport</keyword>
<feature type="region of interest" description="Disordered" evidence="11">
    <location>
        <begin position="791"/>
        <end position="856"/>
    </location>
</feature>
<dbReference type="GO" id="GO:0005634">
    <property type="term" value="C:nucleus"/>
    <property type="evidence" value="ECO:0007669"/>
    <property type="project" value="TreeGrafter"/>
</dbReference>
<dbReference type="InterPro" id="IPR021886">
    <property type="entry name" value="MgsA_C"/>
</dbReference>
<dbReference type="FunFam" id="3.40.50.300:FF:000137">
    <property type="entry name" value="Replication-associated recombination protein A"/>
    <property type="match status" value="1"/>
</dbReference>
<evidence type="ECO:0000313" key="14">
    <source>
        <dbReference type="EMBL" id="KAG0662804.1"/>
    </source>
</evidence>
<keyword evidence="7" id="KW-0547">Nucleotide-binding</keyword>
<dbReference type="SUPFAM" id="SSF48019">
    <property type="entry name" value="post-AAA+ oligomerization domain-like"/>
    <property type="match status" value="1"/>
</dbReference>
<dbReference type="SMART" id="SM00382">
    <property type="entry name" value="AAA"/>
    <property type="match status" value="1"/>
</dbReference>